<evidence type="ECO:0000256" key="6">
    <source>
        <dbReference type="ARBA" id="ARBA00022989"/>
    </source>
</evidence>
<evidence type="ECO:0000256" key="1">
    <source>
        <dbReference type="ARBA" id="ARBA00004651"/>
    </source>
</evidence>
<sequence>MSTTKRLYLEAKKERTLFIIGFIILFFAVIMELIGPVIGMYIIDHHIKTATEGIINMQPIFLLLAVYFIIAIIYAILSYYQTIYFQTAGSNVIKHLRTNLFSHIQKLPIKFFDNLPAGKVVARITNDTQTILELFTVMLPTYIAGMTNIVGIIAVIFYFNVKVGLLALIVVPLLFGWLLIYRKISDKYNNIVRERNSDMNAMLNESINGMTIIQAFNQEEKIQQEFNQLNEEYLKNYSKIIQLDSITSHNLMGTIRSFVFLAMIYIFGQSFLSAEATLTAGMMYILVDYLTRLFNPMFNMVNQLSVLEQARVSSNRVFEMMDETAEVQENKIMTQCEGHVKFEDVSFGYKPNELVLRNINIDALPGETIGLVGHTGSGKSSIMNLLFRFYDPTTGRITIDGIDTTSVTKQSMRQFMGIVLQDPYLYSGTILSNITLNDPKITREMAIDALERVGGYRVLQSLENGIDTEVVERGSTLSSGQRQLISFARALAFNPKILILDEATASIDSETESVIQQAMDVLKEGRTTFIIAHRLSTIKHADEIIVLDKGEIIERGTHDILVEKGDVYAKMYALQSGGK</sequence>
<evidence type="ECO:0000313" key="13">
    <source>
        <dbReference type="Proteomes" id="UP000249579"/>
    </source>
</evidence>
<dbReference type="SMART" id="SM00382">
    <property type="entry name" value="AAA"/>
    <property type="match status" value="1"/>
</dbReference>
<dbReference type="OrthoDB" id="9770415at2"/>
<feature type="domain" description="ABC transporter" evidence="10">
    <location>
        <begin position="340"/>
        <end position="574"/>
    </location>
</feature>
<dbReference type="GO" id="GO:0005737">
    <property type="term" value="C:cytoplasm"/>
    <property type="evidence" value="ECO:0007669"/>
    <property type="project" value="UniProtKB-ARBA"/>
</dbReference>
<organism evidence="12 13">
    <name type="scientific">Macrococcoides bohemicum</name>
    <dbReference type="NCBI Taxonomy" id="1903056"/>
    <lineage>
        <taxon>Bacteria</taxon>
        <taxon>Bacillati</taxon>
        <taxon>Bacillota</taxon>
        <taxon>Bacilli</taxon>
        <taxon>Bacillales</taxon>
        <taxon>Staphylococcaceae</taxon>
        <taxon>Macrococcoides</taxon>
    </lineage>
</organism>
<evidence type="ECO:0000256" key="4">
    <source>
        <dbReference type="ARBA" id="ARBA00022741"/>
    </source>
</evidence>
<keyword evidence="3 9" id="KW-0812">Transmembrane</keyword>
<evidence type="ECO:0000256" key="8">
    <source>
        <dbReference type="ARBA" id="ARBA00025074"/>
    </source>
</evidence>
<dbReference type="InterPro" id="IPR036640">
    <property type="entry name" value="ABC1_TM_sf"/>
</dbReference>
<comment type="subcellular location">
    <subcellularLocation>
        <location evidence="1">Cell membrane</location>
        <topology evidence="1">Multi-pass membrane protein</topology>
    </subcellularLocation>
</comment>
<feature type="transmembrane region" description="Helical" evidence="9">
    <location>
        <begin position="163"/>
        <end position="181"/>
    </location>
</feature>
<protein>
    <submittedName>
        <fullName evidence="12">ABC transporter ATP-binding protein</fullName>
    </submittedName>
</protein>
<dbReference type="InterPro" id="IPR003593">
    <property type="entry name" value="AAA+_ATPase"/>
</dbReference>
<comment type="function">
    <text evidence="8">May be involved in multidrug export. Transmembrane domains (TMD) form a pore in the cell membrane and the ATP-binding domain (NBD) is responsible for energy generation.</text>
</comment>
<dbReference type="Gene3D" id="1.20.1560.10">
    <property type="entry name" value="ABC transporter type 1, transmembrane domain"/>
    <property type="match status" value="1"/>
</dbReference>
<dbReference type="EMBL" id="PZJG01000001">
    <property type="protein sequence ID" value="RAK50247.1"/>
    <property type="molecule type" value="Genomic_DNA"/>
</dbReference>
<keyword evidence="4" id="KW-0547">Nucleotide-binding</keyword>
<name>A0A328A759_9STAP</name>
<keyword evidence="6 9" id="KW-1133">Transmembrane helix</keyword>
<evidence type="ECO:0000256" key="7">
    <source>
        <dbReference type="ARBA" id="ARBA00023136"/>
    </source>
</evidence>
<dbReference type="GO" id="GO:0034040">
    <property type="term" value="F:ATPase-coupled lipid transmembrane transporter activity"/>
    <property type="evidence" value="ECO:0007669"/>
    <property type="project" value="TreeGrafter"/>
</dbReference>
<feature type="transmembrane region" description="Helical" evidence="9">
    <location>
        <begin position="131"/>
        <end position="157"/>
    </location>
</feature>
<dbReference type="FunFam" id="3.40.50.300:FF:000604">
    <property type="entry name" value="ABC transporter B family member 28"/>
    <property type="match status" value="1"/>
</dbReference>
<dbReference type="InterPro" id="IPR039421">
    <property type="entry name" value="Type_1_exporter"/>
</dbReference>
<comment type="caution">
    <text evidence="12">The sequence shown here is derived from an EMBL/GenBank/DDBJ whole genome shotgun (WGS) entry which is preliminary data.</text>
</comment>
<dbReference type="InterPro" id="IPR011527">
    <property type="entry name" value="ABC1_TM_dom"/>
</dbReference>
<dbReference type="PROSITE" id="PS00211">
    <property type="entry name" value="ABC_TRANSPORTER_1"/>
    <property type="match status" value="1"/>
</dbReference>
<evidence type="ECO:0000256" key="2">
    <source>
        <dbReference type="ARBA" id="ARBA00022448"/>
    </source>
</evidence>
<dbReference type="PANTHER" id="PTHR24221:SF430">
    <property type="entry name" value="MULTIDRUG RESISTANCE ABC TRANSPORTER ATP-BINDING_PERMEASE PROTEIN YHEH-RELATED"/>
    <property type="match status" value="1"/>
</dbReference>
<accession>A0A328A759</accession>
<dbReference type="SUPFAM" id="SSF52540">
    <property type="entry name" value="P-loop containing nucleoside triphosphate hydrolases"/>
    <property type="match status" value="1"/>
</dbReference>
<dbReference type="GO" id="GO:0016887">
    <property type="term" value="F:ATP hydrolysis activity"/>
    <property type="evidence" value="ECO:0007669"/>
    <property type="project" value="InterPro"/>
</dbReference>
<dbReference type="InterPro" id="IPR017871">
    <property type="entry name" value="ABC_transporter-like_CS"/>
</dbReference>
<dbReference type="CDD" id="cd18544">
    <property type="entry name" value="ABC_6TM_TmrA_like"/>
    <property type="match status" value="1"/>
</dbReference>
<reference evidence="12 13" key="1">
    <citation type="journal article" date="2018" name="Front. Microbiol.">
        <title>Description and Comparative Genomics of Macrococcus caseolyticus subsp. hominis subsp. nov., Macrococcus goetzii sp. nov., Macrococcus epidermidis sp. nov., and Macrococcus bohemicus sp. nov., Novel Macrococci From Human Clinical Material With Virulence Potential and Suspected Uptake of Foreign DNA by Natural Transformation.</title>
        <authorList>
            <person name="Maslanova I."/>
            <person name="Wertheimer Z."/>
            <person name="Sedlacek I."/>
            <person name="Svec P."/>
            <person name="Indrakova A."/>
            <person name="Kovarovic V."/>
            <person name="Schumann P."/>
            <person name="Sproer C."/>
            <person name="Kralova S."/>
            <person name="Sedo O."/>
            <person name="Kristofova L."/>
            <person name="Vrbovska V."/>
            <person name="Fuzik T."/>
            <person name="Petras P."/>
            <person name="Zdrahal Z."/>
            <person name="Ruzickova V."/>
            <person name="Doskar J."/>
            <person name="Pantucek R."/>
        </authorList>
    </citation>
    <scope>NUCLEOTIDE SEQUENCE [LARGE SCALE GENOMIC DNA]</scope>
    <source>
        <strain evidence="12 13">03/115</strain>
    </source>
</reference>
<keyword evidence="5 12" id="KW-0067">ATP-binding</keyword>
<proteinExistence type="predicted"/>
<keyword evidence="2" id="KW-0813">Transport</keyword>
<keyword evidence="7 9" id="KW-0472">Membrane</keyword>
<feature type="transmembrane region" description="Helical" evidence="9">
    <location>
        <begin position="16"/>
        <end position="43"/>
    </location>
</feature>
<dbReference type="CDD" id="cd03254">
    <property type="entry name" value="ABCC_Glucan_exporter_like"/>
    <property type="match status" value="1"/>
</dbReference>
<evidence type="ECO:0000256" key="9">
    <source>
        <dbReference type="SAM" id="Phobius"/>
    </source>
</evidence>
<dbReference type="Pfam" id="PF00664">
    <property type="entry name" value="ABC_membrane"/>
    <property type="match status" value="1"/>
</dbReference>
<evidence type="ECO:0000256" key="5">
    <source>
        <dbReference type="ARBA" id="ARBA00022840"/>
    </source>
</evidence>
<evidence type="ECO:0000259" key="11">
    <source>
        <dbReference type="PROSITE" id="PS50929"/>
    </source>
</evidence>
<gene>
    <name evidence="12" type="ORF">BHX94_01935</name>
</gene>
<evidence type="ECO:0000259" key="10">
    <source>
        <dbReference type="PROSITE" id="PS50893"/>
    </source>
</evidence>
<dbReference type="Pfam" id="PF00005">
    <property type="entry name" value="ABC_tran"/>
    <property type="match status" value="1"/>
</dbReference>
<evidence type="ECO:0000256" key="3">
    <source>
        <dbReference type="ARBA" id="ARBA00022692"/>
    </source>
</evidence>
<dbReference type="RefSeq" id="WP_111744792.1">
    <property type="nucleotide sequence ID" value="NZ_DALZDE010000001.1"/>
</dbReference>
<feature type="transmembrane region" description="Helical" evidence="9">
    <location>
        <begin position="258"/>
        <end position="287"/>
    </location>
</feature>
<dbReference type="PROSITE" id="PS50893">
    <property type="entry name" value="ABC_TRANSPORTER_2"/>
    <property type="match status" value="1"/>
</dbReference>
<dbReference type="GO" id="GO:0005524">
    <property type="term" value="F:ATP binding"/>
    <property type="evidence" value="ECO:0007669"/>
    <property type="project" value="UniProtKB-KW"/>
</dbReference>
<feature type="domain" description="ABC transmembrane type-1" evidence="11">
    <location>
        <begin position="19"/>
        <end position="309"/>
    </location>
</feature>
<dbReference type="AlphaFoldDB" id="A0A328A759"/>
<dbReference type="PROSITE" id="PS50929">
    <property type="entry name" value="ABC_TM1F"/>
    <property type="match status" value="1"/>
</dbReference>
<dbReference type="InterPro" id="IPR003439">
    <property type="entry name" value="ABC_transporter-like_ATP-bd"/>
</dbReference>
<dbReference type="PANTHER" id="PTHR24221">
    <property type="entry name" value="ATP-BINDING CASSETTE SUB-FAMILY B"/>
    <property type="match status" value="1"/>
</dbReference>
<feature type="transmembrane region" description="Helical" evidence="9">
    <location>
        <begin position="55"/>
        <end position="77"/>
    </location>
</feature>
<evidence type="ECO:0000313" key="12">
    <source>
        <dbReference type="EMBL" id="RAK50247.1"/>
    </source>
</evidence>
<dbReference type="SUPFAM" id="SSF90123">
    <property type="entry name" value="ABC transporter transmembrane region"/>
    <property type="match status" value="1"/>
</dbReference>
<dbReference type="Proteomes" id="UP000249579">
    <property type="component" value="Unassembled WGS sequence"/>
</dbReference>
<dbReference type="GO" id="GO:0005886">
    <property type="term" value="C:plasma membrane"/>
    <property type="evidence" value="ECO:0007669"/>
    <property type="project" value="UniProtKB-SubCell"/>
</dbReference>
<dbReference type="Gene3D" id="3.40.50.300">
    <property type="entry name" value="P-loop containing nucleotide triphosphate hydrolases"/>
    <property type="match status" value="1"/>
</dbReference>
<dbReference type="InterPro" id="IPR027417">
    <property type="entry name" value="P-loop_NTPase"/>
</dbReference>
<dbReference type="GO" id="GO:0140359">
    <property type="term" value="F:ABC-type transporter activity"/>
    <property type="evidence" value="ECO:0007669"/>
    <property type="project" value="InterPro"/>
</dbReference>